<dbReference type="RefSeq" id="WP_141820565.1">
    <property type="nucleotide sequence ID" value="NZ_BAAAQC010000016.1"/>
</dbReference>
<dbReference type="Pfam" id="PF08352">
    <property type="entry name" value="oligo_HPY"/>
    <property type="match status" value="1"/>
</dbReference>
<dbReference type="CDD" id="cd03257">
    <property type="entry name" value="ABC_NikE_OppD_transporters"/>
    <property type="match status" value="1"/>
</dbReference>
<dbReference type="Pfam" id="PF00005">
    <property type="entry name" value="ABC_tran"/>
    <property type="match status" value="1"/>
</dbReference>
<dbReference type="InterPro" id="IPR013563">
    <property type="entry name" value="Oligopep_ABC_C"/>
</dbReference>
<dbReference type="SUPFAM" id="SSF52540">
    <property type="entry name" value="P-loop containing nucleoside triphosphate hydrolases"/>
    <property type="match status" value="1"/>
</dbReference>
<dbReference type="InterPro" id="IPR003439">
    <property type="entry name" value="ABC_transporter-like_ATP-bd"/>
</dbReference>
<evidence type="ECO:0000313" key="8">
    <source>
        <dbReference type="Proteomes" id="UP000320085"/>
    </source>
</evidence>
<reference evidence="7 8" key="1">
    <citation type="submission" date="2019-06" db="EMBL/GenBank/DDBJ databases">
        <title>Sequencing the genomes of 1000 actinobacteria strains.</title>
        <authorList>
            <person name="Klenk H.-P."/>
        </authorList>
    </citation>
    <scope>NUCLEOTIDE SEQUENCE [LARGE SCALE GENOMIC DNA]</scope>
    <source>
        <strain evidence="7 8">DSM 21776</strain>
    </source>
</reference>
<evidence type="ECO:0000256" key="3">
    <source>
        <dbReference type="ARBA" id="ARBA00022741"/>
    </source>
</evidence>
<dbReference type="InterPro" id="IPR027417">
    <property type="entry name" value="P-loop_NTPase"/>
</dbReference>
<dbReference type="AlphaFoldDB" id="A0A543PV55"/>
<dbReference type="PANTHER" id="PTHR43776">
    <property type="entry name" value="TRANSPORT ATP-BINDING PROTEIN"/>
    <property type="match status" value="1"/>
</dbReference>
<evidence type="ECO:0000256" key="4">
    <source>
        <dbReference type="ARBA" id="ARBA00022840"/>
    </source>
</evidence>
<comment type="caution">
    <text evidence="7">The sequence shown here is derived from an EMBL/GenBank/DDBJ whole genome shotgun (WGS) entry which is preliminary data.</text>
</comment>
<dbReference type="Gene3D" id="3.40.50.300">
    <property type="entry name" value="P-loop containing nucleotide triphosphate hydrolases"/>
    <property type="match status" value="1"/>
</dbReference>
<dbReference type="OrthoDB" id="8481147at2"/>
<dbReference type="Proteomes" id="UP000320085">
    <property type="component" value="Unassembled WGS sequence"/>
</dbReference>
<keyword evidence="4 7" id="KW-0067">ATP-binding</keyword>
<keyword evidence="3" id="KW-0547">Nucleotide-binding</keyword>
<dbReference type="GO" id="GO:0015833">
    <property type="term" value="P:peptide transport"/>
    <property type="evidence" value="ECO:0007669"/>
    <property type="project" value="InterPro"/>
</dbReference>
<evidence type="ECO:0000313" key="7">
    <source>
        <dbReference type="EMBL" id="TQN47955.1"/>
    </source>
</evidence>
<evidence type="ECO:0000259" key="6">
    <source>
        <dbReference type="PROSITE" id="PS50893"/>
    </source>
</evidence>
<evidence type="ECO:0000256" key="5">
    <source>
        <dbReference type="SAM" id="MobiDB-lite"/>
    </source>
</evidence>
<dbReference type="GO" id="GO:0016887">
    <property type="term" value="F:ATP hydrolysis activity"/>
    <property type="evidence" value="ECO:0007669"/>
    <property type="project" value="InterPro"/>
</dbReference>
<keyword evidence="2" id="KW-0813">Transport</keyword>
<dbReference type="PANTHER" id="PTHR43776:SF7">
    <property type="entry name" value="D,D-DIPEPTIDE TRANSPORT ATP-BINDING PROTEIN DDPF-RELATED"/>
    <property type="match status" value="1"/>
</dbReference>
<dbReference type="FunFam" id="3.40.50.300:FF:000016">
    <property type="entry name" value="Oligopeptide ABC transporter ATP-binding component"/>
    <property type="match status" value="1"/>
</dbReference>
<dbReference type="EMBL" id="VFQF01000001">
    <property type="protein sequence ID" value="TQN47955.1"/>
    <property type="molecule type" value="Genomic_DNA"/>
</dbReference>
<organism evidence="7 8">
    <name type="scientific">Humibacillus xanthopallidus</name>
    <dbReference type="NCBI Taxonomy" id="412689"/>
    <lineage>
        <taxon>Bacteria</taxon>
        <taxon>Bacillati</taxon>
        <taxon>Actinomycetota</taxon>
        <taxon>Actinomycetes</taxon>
        <taxon>Micrococcales</taxon>
        <taxon>Intrasporangiaceae</taxon>
        <taxon>Humibacillus</taxon>
    </lineage>
</organism>
<protein>
    <submittedName>
        <fullName evidence="7">Peptide/nickel transport system ATP-binding protein</fullName>
    </submittedName>
</protein>
<feature type="region of interest" description="Disordered" evidence="5">
    <location>
        <begin position="354"/>
        <end position="374"/>
    </location>
</feature>
<name>A0A543PV55_9MICO</name>
<dbReference type="SMART" id="SM00382">
    <property type="entry name" value="AAA"/>
    <property type="match status" value="1"/>
</dbReference>
<accession>A0A543PV55</accession>
<evidence type="ECO:0000256" key="2">
    <source>
        <dbReference type="ARBA" id="ARBA00022448"/>
    </source>
</evidence>
<dbReference type="PROSITE" id="PS00211">
    <property type="entry name" value="ABC_TRANSPORTER_1"/>
    <property type="match status" value="1"/>
</dbReference>
<dbReference type="GO" id="GO:0055085">
    <property type="term" value="P:transmembrane transport"/>
    <property type="evidence" value="ECO:0007669"/>
    <property type="project" value="UniProtKB-ARBA"/>
</dbReference>
<evidence type="ECO:0000256" key="1">
    <source>
        <dbReference type="ARBA" id="ARBA00005417"/>
    </source>
</evidence>
<dbReference type="InterPro" id="IPR003593">
    <property type="entry name" value="AAA+_ATPase"/>
</dbReference>
<dbReference type="InterPro" id="IPR017871">
    <property type="entry name" value="ABC_transporter-like_CS"/>
</dbReference>
<feature type="domain" description="ABC transporter" evidence="6">
    <location>
        <begin position="14"/>
        <end position="264"/>
    </location>
</feature>
<sequence length="374" mass="40919">MTESMTQPKNEPLLRVEGLTKSFPVSSGSWRRNTAQVHAVDDVTLEIQTGETLGLVGETGCGKSTLARCMARLYDVTSGTVWFDGRDITHLDRREMRVVRRDVQMIFQDPYGSLNPRRRVGAIIGDPFVIHGTATGRELKTKVQDLMATVGLNPEHYNRFPAEFSGGQRQRIGVARALALRPKLVICDEPVSALDVSIQAQIINLLIDLQDEFSLTYLFITHDLSVVRHVSDRIAVMYLAKVVEAAPTPELFSTTRHPYTRALLSALPVPDPDLADSREQIVLSGDLPTPTDPPSGCRFHTRCPKARHDCVATEPALLPVLGDAVGHPTACHHPLTVGEDLSLARPDIDATERVGDGAFPLEAAATKEPGGESR</sequence>
<proteinExistence type="inferred from homology"/>
<dbReference type="GO" id="GO:0005524">
    <property type="term" value="F:ATP binding"/>
    <property type="evidence" value="ECO:0007669"/>
    <property type="project" value="UniProtKB-KW"/>
</dbReference>
<dbReference type="InterPro" id="IPR050319">
    <property type="entry name" value="ABC_transp_ATP-bind"/>
</dbReference>
<dbReference type="PROSITE" id="PS50893">
    <property type="entry name" value="ABC_TRANSPORTER_2"/>
    <property type="match status" value="1"/>
</dbReference>
<dbReference type="NCBIfam" id="TIGR01727">
    <property type="entry name" value="oligo_HPY"/>
    <property type="match status" value="1"/>
</dbReference>
<comment type="similarity">
    <text evidence="1">Belongs to the ABC transporter superfamily.</text>
</comment>
<gene>
    <name evidence="7" type="ORF">FHX52_1075</name>
</gene>